<dbReference type="SUPFAM" id="SSF52540">
    <property type="entry name" value="P-loop containing nucleoside triphosphate hydrolases"/>
    <property type="match status" value="1"/>
</dbReference>
<protein>
    <submittedName>
        <fullName evidence="1">AAA family ATPase</fullName>
    </submittedName>
</protein>
<dbReference type="Gene3D" id="3.40.50.300">
    <property type="entry name" value="P-loop containing nucleotide triphosphate hydrolases"/>
    <property type="match status" value="1"/>
</dbReference>
<organism evidence="1 2">
    <name type="scientific">Halovulum dunhuangense</name>
    <dbReference type="NCBI Taxonomy" id="1505036"/>
    <lineage>
        <taxon>Bacteria</taxon>
        <taxon>Pseudomonadati</taxon>
        <taxon>Pseudomonadota</taxon>
        <taxon>Alphaproteobacteria</taxon>
        <taxon>Rhodobacterales</taxon>
        <taxon>Paracoccaceae</taxon>
        <taxon>Halovulum</taxon>
    </lineage>
</organism>
<evidence type="ECO:0000313" key="2">
    <source>
        <dbReference type="Proteomes" id="UP000572377"/>
    </source>
</evidence>
<dbReference type="Proteomes" id="UP000572377">
    <property type="component" value="Unassembled WGS sequence"/>
</dbReference>
<accession>A0A849L2A5</accession>
<dbReference type="InterPro" id="IPR027417">
    <property type="entry name" value="P-loop_NTPase"/>
</dbReference>
<dbReference type="RefSeq" id="WP_171324066.1">
    <property type="nucleotide sequence ID" value="NZ_JABFBC010000001.1"/>
</dbReference>
<evidence type="ECO:0000313" key="1">
    <source>
        <dbReference type="EMBL" id="NNU80362.1"/>
    </source>
</evidence>
<name>A0A849L2A5_9RHOB</name>
<comment type="caution">
    <text evidence="1">The sequence shown here is derived from an EMBL/GenBank/DDBJ whole genome shotgun (WGS) entry which is preliminary data.</text>
</comment>
<gene>
    <name evidence="1" type="ORF">HMH01_07895</name>
</gene>
<reference evidence="1 2" key="1">
    <citation type="submission" date="2020-05" db="EMBL/GenBank/DDBJ databases">
        <title>Gimesia benthica sp. nov., a novel planctomycete isolated from a deep-sea water sample of the Northwest Indian Ocean.</title>
        <authorList>
            <person name="Wang J."/>
            <person name="Ruan C."/>
            <person name="Song L."/>
            <person name="Zhu Y."/>
            <person name="Li A."/>
            <person name="Zheng X."/>
            <person name="Wang L."/>
            <person name="Lu Z."/>
            <person name="Huang Y."/>
            <person name="Du W."/>
            <person name="Zhou Y."/>
            <person name="Huang L."/>
            <person name="Dai X."/>
        </authorList>
    </citation>
    <scope>NUCLEOTIDE SEQUENCE [LARGE SCALE GENOMIC DNA]</scope>
    <source>
        <strain evidence="1 2">YYQ-30</strain>
    </source>
</reference>
<proteinExistence type="predicted"/>
<dbReference type="Pfam" id="PF13238">
    <property type="entry name" value="AAA_18"/>
    <property type="match status" value="1"/>
</dbReference>
<sequence>MRVIAVSGVPGSGKTTLARALAQGLGARLVEYDRHEAMTRRPPAEIEDWLGRGAPYAEIPVPGLRAAVQEAAALGPVVFDTPLGRALPETADLIDLSVWLDCPRDLALARKIAQLSHGVKPGSGDQFARWLCGYLGAYESVIGPACRLQECRVRPLADLRVPEAQTPDAAISLVMRAVGANT</sequence>
<dbReference type="AlphaFoldDB" id="A0A849L2A5"/>
<dbReference type="EMBL" id="JABFBC010000001">
    <property type="protein sequence ID" value="NNU80362.1"/>
    <property type="molecule type" value="Genomic_DNA"/>
</dbReference>
<keyword evidence="2" id="KW-1185">Reference proteome</keyword>